<name>A0A0E0H5B7_ORYNI</name>
<dbReference type="Proteomes" id="UP000006591">
    <property type="component" value="Chromosome 4"/>
</dbReference>
<reference evidence="6" key="2">
    <citation type="submission" date="2018-04" db="EMBL/GenBank/DDBJ databases">
        <title>OnivRS2 (Oryza nivara Reference Sequence Version 2).</title>
        <authorList>
            <person name="Zhang J."/>
            <person name="Kudrna D."/>
            <person name="Lee S."/>
            <person name="Talag J."/>
            <person name="Rajasekar S."/>
            <person name="Welchert J."/>
            <person name="Hsing Y.-I."/>
            <person name="Wing R.A."/>
        </authorList>
    </citation>
    <scope>NUCLEOTIDE SEQUENCE [LARGE SCALE GENOMIC DNA]</scope>
    <source>
        <strain evidence="6">SL10</strain>
    </source>
</reference>
<keyword evidence="7" id="KW-1185">Reference proteome</keyword>
<dbReference type="EnsemblPlants" id="ONIVA04G22680.1">
    <property type="protein sequence ID" value="ONIVA04G22680.1"/>
    <property type="gene ID" value="ONIVA04G22680"/>
</dbReference>
<dbReference type="Gramene" id="ONIVA04G22680.1">
    <property type="protein sequence ID" value="ONIVA04G22680.1"/>
    <property type="gene ID" value="ONIVA04G22680"/>
</dbReference>
<evidence type="ECO:0000256" key="1">
    <source>
        <dbReference type="ARBA" id="ARBA00004141"/>
    </source>
</evidence>
<accession>A0A0E0H5B7</accession>
<feature type="compositionally biased region" description="Low complexity" evidence="5">
    <location>
        <begin position="18"/>
        <end position="30"/>
    </location>
</feature>
<reference evidence="6" key="1">
    <citation type="submission" date="2015-04" db="UniProtKB">
        <authorList>
            <consortium name="EnsemblPlants"/>
        </authorList>
    </citation>
    <scope>IDENTIFICATION</scope>
    <source>
        <strain evidence="6">SL10</strain>
    </source>
</reference>
<evidence type="ECO:0000313" key="7">
    <source>
        <dbReference type="Proteomes" id="UP000006591"/>
    </source>
</evidence>
<feature type="region of interest" description="Disordered" evidence="5">
    <location>
        <begin position="8"/>
        <end position="30"/>
    </location>
</feature>
<evidence type="ECO:0000256" key="5">
    <source>
        <dbReference type="SAM" id="MobiDB-lite"/>
    </source>
</evidence>
<evidence type="ECO:0000256" key="4">
    <source>
        <dbReference type="ARBA" id="ARBA00023136"/>
    </source>
</evidence>
<keyword evidence="2" id="KW-0812">Transmembrane</keyword>
<evidence type="ECO:0000313" key="6">
    <source>
        <dbReference type="EnsemblPlants" id="ONIVA04G22680.1"/>
    </source>
</evidence>
<keyword evidence="3" id="KW-1133">Transmembrane helix</keyword>
<dbReference type="HOGENOM" id="CLU_104817_0_0_1"/>
<dbReference type="AlphaFoldDB" id="A0A0E0H5B7"/>
<keyword evidence="4" id="KW-0472">Membrane</keyword>
<evidence type="ECO:0000256" key="3">
    <source>
        <dbReference type="ARBA" id="ARBA00022989"/>
    </source>
</evidence>
<dbReference type="OMA" id="SHIAPCC"/>
<organism evidence="6">
    <name type="scientific">Oryza nivara</name>
    <name type="common">Indian wild rice</name>
    <name type="synonym">Oryza sativa f. spontanea</name>
    <dbReference type="NCBI Taxonomy" id="4536"/>
    <lineage>
        <taxon>Eukaryota</taxon>
        <taxon>Viridiplantae</taxon>
        <taxon>Streptophyta</taxon>
        <taxon>Embryophyta</taxon>
        <taxon>Tracheophyta</taxon>
        <taxon>Spermatophyta</taxon>
        <taxon>Magnoliopsida</taxon>
        <taxon>Liliopsida</taxon>
        <taxon>Poales</taxon>
        <taxon>Poaceae</taxon>
        <taxon>BOP clade</taxon>
        <taxon>Oryzoideae</taxon>
        <taxon>Oryzeae</taxon>
        <taxon>Oryzinae</taxon>
        <taxon>Oryza</taxon>
    </lineage>
</organism>
<sequence length="231" mass="24543">MRMIAEAVEKKKGGRGAAAGSSSPPLRSAGRALACRRRPPAFRTDSFRRASMLNMLGISAGVTIAAYGEARFDAFGVMLQLAAVAAEATRLVLIHILLTSKGMSLNPITSLARSHIAPCCLVFLTPPWYFAELRMPPPLHYTPPAARLPPLRSAARSLPTPLRSAARSLARRCCSAPLGRSLRAHPPPRVVFIDLLRPVLEQAAPPPRPAADDVVAALSPIAGADALLSTH</sequence>
<comment type="subcellular location">
    <subcellularLocation>
        <location evidence="1">Membrane</location>
        <topology evidence="1">Multi-pass membrane protein</topology>
    </subcellularLocation>
</comment>
<dbReference type="eggNOG" id="KOG1441">
    <property type="taxonomic scope" value="Eukaryota"/>
</dbReference>
<proteinExistence type="predicted"/>
<dbReference type="PANTHER" id="PTHR11132">
    <property type="entry name" value="SOLUTE CARRIER FAMILY 35"/>
    <property type="match status" value="1"/>
</dbReference>
<evidence type="ECO:0000256" key="2">
    <source>
        <dbReference type="ARBA" id="ARBA00022692"/>
    </source>
</evidence>
<dbReference type="InterPro" id="IPR050186">
    <property type="entry name" value="TPT_transporter"/>
</dbReference>
<dbReference type="GO" id="GO:0016020">
    <property type="term" value="C:membrane"/>
    <property type="evidence" value="ECO:0007669"/>
    <property type="project" value="UniProtKB-SubCell"/>
</dbReference>
<protein>
    <submittedName>
        <fullName evidence="6">Uncharacterized protein</fullName>
    </submittedName>
</protein>